<evidence type="ECO:0000313" key="3">
    <source>
        <dbReference type="Proteomes" id="UP000479710"/>
    </source>
</evidence>
<dbReference type="AlphaFoldDB" id="A0A6G1D489"/>
<feature type="compositionally biased region" description="Basic and acidic residues" evidence="1">
    <location>
        <begin position="86"/>
        <end position="149"/>
    </location>
</feature>
<organism evidence="2 3">
    <name type="scientific">Oryza meyeriana var. granulata</name>
    <dbReference type="NCBI Taxonomy" id="110450"/>
    <lineage>
        <taxon>Eukaryota</taxon>
        <taxon>Viridiplantae</taxon>
        <taxon>Streptophyta</taxon>
        <taxon>Embryophyta</taxon>
        <taxon>Tracheophyta</taxon>
        <taxon>Spermatophyta</taxon>
        <taxon>Magnoliopsida</taxon>
        <taxon>Liliopsida</taxon>
        <taxon>Poales</taxon>
        <taxon>Poaceae</taxon>
        <taxon>BOP clade</taxon>
        <taxon>Oryzoideae</taxon>
        <taxon>Oryzeae</taxon>
        <taxon>Oryzinae</taxon>
        <taxon>Oryza</taxon>
        <taxon>Oryza meyeriana</taxon>
    </lineage>
</organism>
<dbReference type="Proteomes" id="UP000479710">
    <property type="component" value="Unassembled WGS sequence"/>
</dbReference>
<feature type="region of interest" description="Disordered" evidence="1">
    <location>
        <begin position="86"/>
        <end position="156"/>
    </location>
</feature>
<sequence length="287" mass="31765">MHRPIPPRGMRLVRRRHRVGSAAVVGRAVVPRLQRRAEKEKITKVDFDNPSNEITIRGYFKQEKLAHKLRCKACEAIKDIEFGKPEAKEEEKKPEGKKEEKKPEEKKPDEKKPEEKKKGEEKKPEEAKKDEKKPAGDEKKSEKPKEEAKAAAAPSTTVNLQFTHMCGICYPWPCSDPSHWGGGSHPQWPPCDGMMAAPPALPAFPGHHHQHPPWGVVPAPKWPCGGPSYCGGCGTCRGGGWPAMPVPAPQPMCCPGPSSCRGCKGCRIVQEGKFIYEEYPPSACAVM</sequence>
<dbReference type="InterPro" id="IPR044169">
    <property type="entry name" value="PI21"/>
</dbReference>
<gene>
    <name evidence="2" type="ORF">E2562_018370</name>
</gene>
<reference evidence="2 3" key="1">
    <citation type="submission" date="2019-11" db="EMBL/GenBank/DDBJ databases">
        <title>Whole genome sequence of Oryza granulata.</title>
        <authorList>
            <person name="Li W."/>
        </authorList>
    </citation>
    <scope>NUCLEOTIDE SEQUENCE [LARGE SCALE GENOMIC DNA]</scope>
    <source>
        <strain evidence="3">cv. Menghai</strain>
        <tissue evidence="2">Leaf</tissue>
    </source>
</reference>
<evidence type="ECO:0000256" key="1">
    <source>
        <dbReference type="SAM" id="MobiDB-lite"/>
    </source>
</evidence>
<protein>
    <recommendedName>
        <fullName evidence="4">HMA domain-containing protein</fullName>
    </recommendedName>
</protein>
<dbReference type="EMBL" id="SPHZ02000007">
    <property type="protein sequence ID" value="KAF0907558.1"/>
    <property type="molecule type" value="Genomic_DNA"/>
</dbReference>
<keyword evidence="3" id="KW-1185">Reference proteome</keyword>
<dbReference type="GO" id="GO:1900150">
    <property type="term" value="P:regulation of defense response to fungus"/>
    <property type="evidence" value="ECO:0007669"/>
    <property type="project" value="InterPro"/>
</dbReference>
<dbReference type="PANTHER" id="PTHR47488:SF2">
    <property type="entry name" value="OS07G0682000 PROTEIN"/>
    <property type="match status" value="1"/>
</dbReference>
<dbReference type="PANTHER" id="PTHR47488">
    <property type="entry name" value="HEAVY METAL TRANSPORT/DETOXIFICATION SUPERFAMILY PROTEIN"/>
    <property type="match status" value="1"/>
</dbReference>
<name>A0A6G1D489_9ORYZ</name>
<accession>A0A6G1D489</accession>
<proteinExistence type="predicted"/>
<comment type="caution">
    <text evidence="2">The sequence shown here is derived from an EMBL/GenBank/DDBJ whole genome shotgun (WGS) entry which is preliminary data.</text>
</comment>
<evidence type="ECO:0008006" key="4">
    <source>
        <dbReference type="Google" id="ProtNLM"/>
    </source>
</evidence>
<evidence type="ECO:0000313" key="2">
    <source>
        <dbReference type="EMBL" id="KAF0907558.1"/>
    </source>
</evidence>
<dbReference type="OrthoDB" id="785270at2759"/>